<name>F7ZAQ6_ROSLO</name>
<proteinExistence type="predicted"/>
<accession>F7ZAQ6</accession>
<protein>
    <submittedName>
        <fullName evidence="1">Uncharacterized protein</fullName>
    </submittedName>
</protein>
<dbReference type="eggNOG" id="ENOG5033FET">
    <property type="taxonomic scope" value="Bacteria"/>
</dbReference>
<dbReference type="Proteomes" id="UP000001353">
    <property type="component" value="Chromosome"/>
</dbReference>
<gene>
    <name evidence="1" type="ordered locus">RLO149_c022790</name>
</gene>
<dbReference type="AlphaFoldDB" id="F7ZAQ6"/>
<evidence type="ECO:0000313" key="2">
    <source>
        <dbReference type="Proteomes" id="UP000001353"/>
    </source>
</evidence>
<organism evidence="1 2">
    <name type="scientific">Roseobacter litoralis (strain ATCC 49566 / DSM 6996 / JCM 21268 / NBRC 15278 / OCh 149)</name>
    <dbReference type="NCBI Taxonomy" id="391595"/>
    <lineage>
        <taxon>Bacteria</taxon>
        <taxon>Pseudomonadati</taxon>
        <taxon>Pseudomonadota</taxon>
        <taxon>Alphaproteobacteria</taxon>
        <taxon>Rhodobacterales</taxon>
        <taxon>Roseobacteraceae</taxon>
        <taxon>Roseobacter</taxon>
    </lineage>
</organism>
<dbReference type="KEGG" id="rli:RLO149_c022790"/>
<reference evidence="1 2" key="1">
    <citation type="journal article" date="2011" name="BMC Genomics">
        <title>Comparative genome analysis and genome-guided physiological analysis of Roseobacter litoralis.</title>
        <authorList>
            <person name="Kalhoefer D."/>
            <person name="Thole S."/>
            <person name="Voget S."/>
            <person name="Lehmann R."/>
            <person name="Liesegang H."/>
            <person name="Wollher A."/>
            <person name="Daniel R."/>
            <person name="Simon M."/>
            <person name="Brinkhoff T."/>
        </authorList>
    </citation>
    <scope>NUCLEOTIDE SEQUENCE [LARGE SCALE GENOMIC DNA]</scope>
    <source>
        <strain evidence="2">ATCC 49566 / DSM 6996 / JCM 21268 / NBRC 15278 / OCh 149</strain>
    </source>
</reference>
<keyword evidence="2" id="KW-1185">Reference proteome</keyword>
<dbReference type="EMBL" id="CP002623">
    <property type="protein sequence ID" value="AEI94252.1"/>
    <property type="molecule type" value="Genomic_DNA"/>
</dbReference>
<evidence type="ECO:0000313" key="1">
    <source>
        <dbReference type="EMBL" id="AEI94252.1"/>
    </source>
</evidence>
<dbReference type="RefSeq" id="WP_013962176.1">
    <property type="nucleotide sequence ID" value="NC_015730.1"/>
</dbReference>
<dbReference type="HOGENOM" id="CLU_1561724_0_0_5"/>
<sequence>MLGDPTAHLYSAPRASPERLLSAAVLHRAVLDLFMASQAHGDGAPTVNEQKDNLRFLTSTSGAWAKMRHEHCAIADIDPDIVRETVLRWLHDEDDGHLLSFVYKGRGRAPSGEKTKAIFFAITGDVDKAAKARAAQARAVAKRREQERLRQADIADSMSRIAKREEEFFAT</sequence>
<dbReference type="OrthoDB" id="7837183at2"/>
<dbReference type="STRING" id="391595.RLO149_c022790"/>